<dbReference type="AlphaFoldDB" id="A0A9P8TG77"/>
<evidence type="ECO:0000256" key="18">
    <source>
        <dbReference type="ARBA" id="ARBA00044969"/>
    </source>
</evidence>
<reference evidence="25" key="1">
    <citation type="journal article" date="2021" name="Open Biol.">
        <title>Shared evolutionary footprints suggest mitochondrial oxidative damage underlies multiple complex I losses in fungi.</title>
        <authorList>
            <person name="Schikora-Tamarit M.A."/>
            <person name="Marcet-Houben M."/>
            <person name="Nosek J."/>
            <person name="Gabaldon T."/>
        </authorList>
    </citation>
    <scope>NUCLEOTIDE SEQUENCE</scope>
    <source>
        <strain evidence="25">CBS6341</strain>
    </source>
</reference>
<keyword evidence="16" id="KW-0131">Cell cycle</keyword>
<evidence type="ECO:0000256" key="23">
    <source>
        <dbReference type="SAM" id="MobiDB-lite"/>
    </source>
</evidence>
<dbReference type="GO" id="GO:0051536">
    <property type="term" value="F:iron-sulfur cluster binding"/>
    <property type="evidence" value="ECO:0007669"/>
    <property type="project" value="UniProtKB-KW"/>
</dbReference>
<gene>
    <name evidence="25" type="ORF">WICMUC_001822</name>
</gene>
<comment type="cofactor">
    <cofactor evidence="1">
        <name>[4Fe-4S] cluster</name>
        <dbReference type="ChEBI" id="CHEBI:49883"/>
    </cofactor>
</comment>
<dbReference type="Pfam" id="PF06733">
    <property type="entry name" value="DEAD_2"/>
    <property type="match status" value="1"/>
</dbReference>
<keyword evidence="11" id="KW-0408">Iron</keyword>
<evidence type="ECO:0000256" key="13">
    <source>
        <dbReference type="ARBA" id="ARBA00023125"/>
    </source>
</evidence>
<keyword evidence="10" id="KW-0067">ATP-binding</keyword>
<evidence type="ECO:0000256" key="16">
    <source>
        <dbReference type="ARBA" id="ARBA00023306"/>
    </source>
</evidence>
<evidence type="ECO:0000256" key="5">
    <source>
        <dbReference type="ARBA" id="ARBA00017386"/>
    </source>
</evidence>
<evidence type="ECO:0000256" key="7">
    <source>
        <dbReference type="ARBA" id="ARBA00022741"/>
    </source>
</evidence>
<sequence>MKPEDKYYHPYDPYTIQLEFMDAIDEVLTKNYKVGIFESPTGTGKTLSLICSTMTWLRMYESNSNYGITGKGKGGRWEEKKGNDEQSNNNNDNGSDDDDDEPDWIKESYQRMQTKSKNDIAEAYENRLSELSKQKKKVHRIQNERLTKRPKTIEIEISDDQFIPQDYHSENEDRIDGKDIQDRNSQISQEVKNLINKIEKRGKDEENGLKQDVKIFFASRTHSQLSQFSSQLKIPNFPPSLNIKHQHLKYLPLGSRRQLCINEKVSRIKDLTLLNEACLDLQKGESENRCKYYPSQRQESMQSLAVEFRDKVFTHVHDIEELPELGKDLGVCPYYSIRKGIPNSEIITLPYQLLLQKSSRETLGISVKDSIVIIDEAHNLLDTVTSIHSVSVKLDELKLCKTSLKTYLSKFSKRMNSGNRINLMKLVKIIDIIIKYAEGFQKIMPGTPISLVDMFAKTTGDLLNIHKLDKYLAVSKIAYKIESYMNKEDRSNIPLLFKIVDFLKSMSNPSKEGKFFFDVKDNDTIYLNYMLLDPSQVFKDIVVESKCVILAGGTMEPTSDYTDYLFPYIDSKLIKKFSCGHVIPEDNLKVFAIEKYNLDFHFSFDKRNDTKMITDLGECILKLIEKIPKGVVVFLPSYRYLSTIIAIWQKTDVYEKIDKVKKIYFESIHSKNDVLNDYSTSIANGHGTMLLSVVGGKLSEGINFSDDLARSVMIIGLPFPNLYSGEIISKRKYIESEVLIKTKSQDLANHATRNFYENLCMKAVNQSVGRSIRHINDYSTIYLFDKRFKSEKIEYKLSEWIKKRLMKNLAINEVIRDTEEFFKNKN</sequence>
<dbReference type="SMART" id="SM00488">
    <property type="entry name" value="DEXDc2"/>
    <property type="match status" value="1"/>
</dbReference>
<evidence type="ECO:0000256" key="14">
    <source>
        <dbReference type="ARBA" id="ARBA00023235"/>
    </source>
</evidence>
<dbReference type="GO" id="GO:0046872">
    <property type="term" value="F:metal ion binding"/>
    <property type="evidence" value="ECO:0007669"/>
    <property type="project" value="UniProtKB-KW"/>
</dbReference>
<evidence type="ECO:0000256" key="19">
    <source>
        <dbReference type="ARBA" id="ARBA00044998"/>
    </source>
</evidence>
<comment type="function">
    <text evidence="21">ATP-dependent DNA helicase important for chromosome transmission and normal cell cycle progression in G(2)/M. May have a role in changing DNA topology to allow the loading of proteins involved in maintaining sister chromatid cohesion in the vicinity of the centromeres. Has a specific role in chromosome segregation during meiosis II.</text>
</comment>
<evidence type="ECO:0000256" key="15">
    <source>
        <dbReference type="ARBA" id="ARBA00023242"/>
    </source>
</evidence>
<evidence type="ECO:0000256" key="17">
    <source>
        <dbReference type="ARBA" id="ARBA00029709"/>
    </source>
</evidence>
<dbReference type="GO" id="GO:0006974">
    <property type="term" value="P:DNA damage response"/>
    <property type="evidence" value="ECO:0007669"/>
    <property type="project" value="UniProtKB-ARBA"/>
</dbReference>
<evidence type="ECO:0000256" key="20">
    <source>
        <dbReference type="ARBA" id="ARBA00045008"/>
    </source>
</evidence>
<dbReference type="PROSITE" id="PS51193">
    <property type="entry name" value="HELICASE_ATP_BIND_2"/>
    <property type="match status" value="1"/>
</dbReference>
<dbReference type="EMBL" id="JAEUBF010000544">
    <property type="protein sequence ID" value="KAH3677241.1"/>
    <property type="molecule type" value="Genomic_DNA"/>
</dbReference>
<comment type="subcellular location">
    <subcellularLocation>
        <location evidence="2">Nucleus</location>
    </subcellularLocation>
</comment>
<dbReference type="GO" id="GO:0003677">
    <property type="term" value="F:DNA binding"/>
    <property type="evidence" value="ECO:0007669"/>
    <property type="project" value="UniProtKB-KW"/>
</dbReference>
<dbReference type="PANTHER" id="PTHR11472:SF41">
    <property type="entry name" value="ATP-DEPENDENT DNA HELICASE DDX11-RELATED"/>
    <property type="match status" value="1"/>
</dbReference>
<evidence type="ECO:0000256" key="12">
    <source>
        <dbReference type="ARBA" id="ARBA00023014"/>
    </source>
</evidence>
<dbReference type="GO" id="GO:0016818">
    <property type="term" value="F:hydrolase activity, acting on acid anhydrides, in phosphorus-containing anhydrides"/>
    <property type="evidence" value="ECO:0007669"/>
    <property type="project" value="InterPro"/>
</dbReference>
<dbReference type="Proteomes" id="UP000769528">
    <property type="component" value="Unassembled WGS sequence"/>
</dbReference>
<keyword evidence="9" id="KW-0347">Helicase</keyword>
<keyword evidence="12" id="KW-0411">Iron-sulfur</keyword>
<keyword evidence="8" id="KW-0378">Hydrolase</keyword>
<keyword evidence="7" id="KW-0547">Nucleotide-binding</keyword>
<dbReference type="FunFam" id="3.40.50.300:FF:001372">
    <property type="entry name" value="ATP-dependent DNA helicase chl1"/>
    <property type="match status" value="1"/>
</dbReference>
<feature type="compositionally biased region" description="Basic and acidic residues" evidence="23">
    <location>
        <begin position="75"/>
        <end position="84"/>
    </location>
</feature>
<feature type="region of interest" description="Disordered" evidence="23">
    <location>
        <begin position="68"/>
        <end position="103"/>
    </location>
</feature>
<dbReference type="GO" id="GO:0005634">
    <property type="term" value="C:nucleus"/>
    <property type="evidence" value="ECO:0007669"/>
    <property type="project" value="UniProtKB-SubCell"/>
</dbReference>
<feature type="domain" description="Helicase ATP-binding" evidence="24">
    <location>
        <begin position="3"/>
        <end position="433"/>
    </location>
</feature>
<dbReference type="GO" id="GO:0034085">
    <property type="term" value="P:establishment of sister chromatid cohesion"/>
    <property type="evidence" value="ECO:0007669"/>
    <property type="project" value="TreeGrafter"/>
</dbReference>
<evidence type="ECO:0000256" key="4">
    <source>
        <dbReference type="ARBA" id="ARBA00016387"/>
    </source>
</evidence>
<accession>A0A9P8TG77</accession>
<evidence type="ECO:0000256" key="10">
    <source>
        <dbReference type="ARBA" id="ARBA00022840"/>
    </source>
</evidence>
<dbReference type="Pfam" id="PF13307">
    <property type="entry name" value="Helicase_C_2"/>
    <property type="match status" value="1"/>
</dbReference>
<dbReference type="InterPro" id="IPR002464">
    <property type="entry name" value="DNA/RNA_helicase_DEAH_CS"/>
</dbReference>
<dbReference type="InterPro" id="IPR006554">
    <property type="entry name" value="Helicase-like_DEXD_c2"/>
</dbReference>
<comment type="caution">
    <text evidence="25">The sequence shown here is derived from an EMBL/GenBank/DDBJ whole genome shotgun (WGS) entry which is preliminary data.</text>
</comment>
<keyword evidence="26" id="KW-1185">Reference proteome</keyword>
<evidence type="ECO:0000313" key="25">
    <source>
        <dbReference type="EMBL" id="KAH3677241.1"/>
    </source>
</evidence>
<evidence type="ECO:0000256" key="1">
    <source>
        <dbReference type="ARBA" id="ARBA00001966"/>
    </source>
</evidence>
<dbReference type="InterPro" id="IPR014013">
    <property type="entry name" value="Helic_SF1/SF2_ATP-bd_DinG/Rad3"/>
</dbReference>
<evidence type="ECO:0000256" key="3">
    <source>
        <dbReference type="ARBA" id="ARBA00008435"/>
    </source>
</evidence>
<dbReference type="InterPro" id="IPR027417">
    <property type="entry name" value="P-loop_NTPase"/>
</dbReference>
<evidence type="ECO:0000259" key="24">
    <source>
        <dbReference type="PROSITE" id="PS51193"/>
    </source>
</evidence>
<dbReference type="PANTHER" id="PTHR11472">
    <property type="entry name" value="DNA REPAIR DEAD HELICASE RAD3/XP-D SUBFAMILY MEMBER"/>
    <property type="match status" value="1"/>
</dbReference>
<dbReference type="GO" id="GO:0043139">
    <property type="term" value="F:5'-3' DNA helicase activity"/>
    <property type="evidence" value="ECO:0007669"/>
    <property type="project" value="UniProtKB-EC"/>
</dbReference>
<dbReference type="OrthoDB" id="267079at2759"/>
<dbReference type="Gene3D" id="3.40.50.300">
    <property type="entry name" value="P-loop containing nucleotide triphosphate hydrolases"/>
    <property type="match status" value="3"/>
</dbReference>
<dbReference type="SUPFAM" id="SSF52540">
    <property type="entry name" value="P-loop containing nucleoside triphosphate hydrolases"/>
    <property type="match status" value="1"/>
</dbReference>
<dbReference type="PROSITE" id="PS00690">
    <property type="entry name" value="DEAH_ATP_HELICASE"/>
    <property type="match status" value="1"/>
</dbReference>
<evidence type="ECO:0000313" key="26">
    <source>
        <dbReference type="Proteomes" id="UP000769528"/>
    </source>
</evidence>
<keyword evidence="6" id="KW-0479">Metal-binding</keyword>
<evidence type="ECO:0000256" key="21">
    <source>
        <dbReference type="ARBA" id="ARBA00045702"/>
    </source>
</evidence>
<dbReference type="GO" id="GO:0006139">
    <property type="term" value="P:nucleobase-containing compound metabolic process"/>
    <property type="evidence" value="ECO:0007669"/>
    <property type="project" value="InterPro"/>
</dbReference>
<dbReference type="NCBIfam" id="TIGR00604">
    <property type="entry name" value="rad3"/>
    <property type="match status" value="1"/>
</dbReference>
<evidence type="ECO:0000256" key="6">
    <source>
        <dbReference type="ARBA" id="ARBA00022723"/>
    </source>
</evidence>
<comment type="similarity">
    <text evidence="3">Belongs to the DEAD box helicase family. DEAH subfamily. DDX11/CHL1 sub-subfamily.</text>
</comment>
<organism evidence="25 26">
    <name type="scientific">Wickerhamomyces mucosus</name>
    <dbReference type="NCBI Taxonomy" id="1378264"/>
    <lineage>
        <taxon>Eukaryota</taxon>
        <taxon>Fungi</taxon>
        <taxon>Dikarya</taxon>
        <taxon>Ascomycota</taxon>
        <taxon>Saccharomycotina</taxon>
        <taxon>Saccharomycetes</taxon>
        <taxon>Phaffomycetales</taxon>
        <taxon>Wickerhamomycetaceae</taxon>
        <taxon>Wickerhamomyces</taxon>
    </lineage>
</organism>
<protein>
    <recommendedName>
        <fullName evidence="5">ATP-dependent DNA helicase CHL1</fullName>
        <ecNumber evidence="18">5.6.2.3</ecNumber>
    </recommendedName>
    <alternativeName>
        <fullName evidence="4">ATP-dependent DNA helicase chl1</fullName>
    </alternativeName>
    <alternativeName>
        <fullName evidence="17">Chromosome loss protein 1</fullName>
    </alternativeName>
    <alternativeName>
        <fullName evidence="19 20">DNA 5'-3' helicase CHL1</fullName>
    </alternativeName>
</protein>
<name>A0A9P8TG77_9ASCO</name>
<keyword evidence="15" id="KW-0539">Nucleus</keyword>
<dbReference type="InterPro" id="IPR013020">
    <property type="entry name" value="Rad3/Chl1-like"/>
</dbReference>
<reference evidence="25" key="2">
    <citation type="submission" date="2021-01" db="EMBL/GenBank/DDBJ databases">
        <authorList>
            <person name="Schikora-Tamarit M.A."/>
        </authorList>
    </citation>
    <scope>NUCLEOTIDE SEQUENCE</scope>
    <source>
        <strain evidence="25">CBS6341</strain>
    </source>
</reference>
<dbReference type="SMART" id="SM00491">
    <property type="entry name" value="HELICc2"/>
    <property type="match status" value="1"/>
</dbReference>
<keyword evidence="14" id="KW-0413">Isomerase</keyword>
<dbReference type="InterPro" id="IPR006555">
    <property type="entry name" value="ATP-dep_Helicase_C"/>
</dbReference>
<keyword evidence="13" id="KW-0238">DNA-binding</keyword>
<evidence type="ECO:0000256" key="9">
    <source>
        <dbReference type="ARBA" id="ARBA00022806"/>
    </source>
</evidence>
<evidence type="ECO:0000256" key="2">
    <source>
        <dbReference type="ARBA" id="ARBA00004123"/>
    </source>
</evidence>
<dbReference type="InterPro" id="IPR045028">
    <property type="entry name" value="DinG/Rad3-like"/>
</dbReference>
<evidence type="ECO:0000256" key="22">
    <source>
        <dbReference type="ARBA" id="ARBA00048954"/>
    </source>
</evidence>
<comment type="catalytic activity">
    <reaction evidence="22">
        <text>ATP + H2O = ADP + phosphate + H(+)</text>
        <dbReference type="Rhea" id="RHEA:13065"/>
        <dbReference type="ChEBI" id="CHEBI:15377"/>
        <dbReference type="ChEBI" id="CHEBI:15378"/>
        <dbReference type="ChEBI" id="CHEBI:30616"/>
        <dbReference type="ChEBI" id="CHEBI:43474"/>
        <dbReference type="ChEBI" id="CHEBI:456216"/>
        <dbReference type="EC" id="5.6.2.3"/>
    </reaction>
</comment>
<proteinExistence type="inferred from homology"/>
<dbReference type="InterPro" id="IPR010614">
    <property type="entry name" value="RAD3-like_helicase_DEAD"/>
</dbReference>
<evidence type="ECO:0000256" key="8">
    <source>
        <dbReference type="ARBA" id="ARBA00022801"/>
    </source>
</evidence>
<evidence type="ECO:0000256" key="11">
    <source>
        <dbReference type="ARBA" id="ARBA00023004"/>
    </source>
</evidence>
<dbReference type="GO" id="GO:0005524">
    <property type="term" value="F:ATP binding"/>
    <property type="evidence" value="ECO:0007669"/>
    <property type="project" value="UniProtKB-KW"/>
</dbReference>
<dbReference type="EC" id="5.6.2.3" evidence="18"/>